<name>A0ABN7SJR0_OIKDI</name>
<evidence type="ECO:0000256" key="4">
    <source>
        <dbReference type="PROSITE-ProRule" id="PRU00268"/>
    </source>
</evidence>
<comment type="similarity">
    <text evidence="1 5">Belongs to the universal ribosomal protein uS5 family.</text>
</comment>
<dbReference type="PANTHER" id="PTHR48277">
    <property type="entry name" value="MITOCHONDRIAL RIBOSOMAL PROTEIN S5"/>
    <property type="match status" value="1"/>
</dbReference>
<dbReference type="Gene3D" id="3.30.160.20">
    <property type="match status" value="1"/>
</dbReference>
<keyword evidence="2 4" id="KW-0689">Ribosomal protein</keyword>
<keyword evidence="8" id="KW-1185">Reference proteome</keyword>
<sequence length="338" mass="37995">MSAIKIAAAPWRRLSATAPVQRVTNFSGDQLWWAIRKPGLDQNKNAGGRRTILVQRVDFWEESKYGHGGSAKLWPGLSGDHDSFKDGLAEEGTPLDRELPVHVQEKENQDQVFSSVDDFLTWTREYWLNRLNRGYTGKSIAGMYIPTISPKDAQREFGRTFDDFKVSILEIGRVGYMAPKAGRIYSARATVVVGNGKGIYGVATAQEPLATSAIISARRQAFKNLQSIHLHEGRTISNEVFFNFHKTYMSLRPQPKGFGIRANRYLKRILDVAGIKDIHCHVKGSRAVLPQINCLLRALHEVESPYEQASRTGYSVVKIDPQKCDKPEIIASPNKDWI</sequence>
<dbReference type="SUPFAM" id="SSF54211">
    <property type="entry name" value="Ribosomal protein S5 domain 2-like"/>
    <property type="match status" value="1"/>
</dbReference>
<dbReference type="SUPFAM" id="SSF54768">
    <property type="entry name" value="dsRNA-binding domain-like"/>
    <property type="match status" value="1"/>
</dbReference>
<dbReference type="InterPro" id="IPR020568">
    <property type="entry name" value="Ribosomal_Su5_D2-typ_SF"/>
</dbReference>
<evidence type="ECO:0000256" key="1">
    <source>
        <dbReference type="ARBA" id="ARBA00008945"/>
    </source>
</evidence>
<evidence type="ECO:0000256" key="3">
    <source>
        <dbReference type="ARBA" id="ARBA00023274"/>
    </source>
</evidence>
<reference evidence="7 8" key="1">
    <citation type="submission" date="2021-04" db="EMBL/GenBank/DDBJ databases">
        <authorList>
            <person name="Bliznina A."/>
        </authorList>
    </citation>
    <scope>NUCLEOTIDE SEQUENCE [LARGE SCALE GENOMIC DNA]</scope>
</reference>
<dbReference type="InterPro" id="IPR014721">
    <property type="entry name" value="Ribsml_uS5_D2-typ_fold_subgr"/>
</dbReference>
<evidence type="ECO:0000259" key="6">
    <source>
        <dbReference type="PROSITE" id="PS50881"/>
    </source>
</evidence>
<dbReference type="PANTHER" id="PTHR48277:SF1">
    <property type="entry name" value="MITOCHONDRIAL RIBOSOMAL PROTEIN S5"/>
    <property type="match status" value="1"/>
</dbReference>
<dbReference type="Pfam" id="PF03719">
    <property type="entry name" value="Ribosomal_S5_C"/>
    <property type="match status" value="1"/>
</dbReference>
<evidence type="ECO:0000256" key="2">
    <source>
        <dbReference type="ARBA" id="ARBA00022980"/>
    </source>
</evidence>
<evidence type="ECO:0000313" key="8">
    <source>
        <dbReference type="Proteomes" id="UP001158576"/>
    </source>
</evidence>
<accession>A0ABN7SJR0</accession>
<dbReference type="InterPro" id="IPR013810">
    <property type="entry name" value="Ribosomal_uS5_N"/>
</dbReference>
<dbReference type="Gene3D" id="3.30.230.10">
    <property type="match status" value="1"/>
</dbReference>
<dbReference type="Proteomes" id="UP001158576">
    <property type="component" value="Chromosome XSR"/>
</dbReference>
<evidence type="ECO:0000313" key="7">
    <source>
        <dbReference type="EMBL" id="CAG5098851.1"/>
    </source>
</evidence>
<dbReference type="PROSITE" id="PS50881">
    <property type="entry name" value="S5_DSRBD"/>
    <property type="match status" value="1"/>
</dbReference>
<dbReference type="InterPro" id="IPR005324">
    <property type="entry name" value="Ribosomal_uS5_C"/>
</dbReference>
<organism evidence="7 8">
    <name type="scientific">Oikopleura dioica</name>
    <name type="common">Tunicate</name>
    <dbReference type="NCBI Taxonomy" id="34765"/>
    <lineage>
        <taxon>Eukaryota</taxon>
        <taxon>Metazoa</taxon>
        <taxon>Chordata</taxon>
        <taxon>Tunicata</taxon>
        <taxon>Appendicularia</taxon>
        <taxon>Copelata</taxon>
        <taxon>Oikopleuridae</taxon>
        <taxon>Oikopleura</taxon>
    </lineage>
</organism>
<feature type="domain" description="S5 DRBM" evidence="6">
    <location>
        <begin position="164"/>
        <end position="228"/>
    </location>
</feature>
<protein>
    <submittedName>
        <fullName evidence="7">Oidioi.mRNA.OKI2018_I69.XSR.g16035.t1.cds</fullName>
    </submittedName>
</protein>
<proteinExistence type="inferred from homology"/>
<dbReference type="EMBL" id="OU015569">
    <property type="protein sequence ID" value="CAG5098851.1"/>
    <property type="molecule type" value="Genomic_DNA"/>
</dbReference>
<evidence type="ECO:0000256" key="5">
    <source>
        <dbReference type="RuleBase" id="RU003823"/>
    </source>
</evidence>
<dbReference type="Pfam" id="PF00333">
    <property type="entry name" value="Ribosomal_S5"/>
    <property type="match status" value="1"/>
</dbReference>
<keyword evidence="3 4" id="KW-0687">Ribonucleoprotein</keyword>
<gene>
    <name evidence="7" type="ORF">OKIOD_LOCUS7593</name>
</gene>
<dbReference type="InterPro" id="IPR000851">
    <property type="entry name" value="Ribosomal_uS5"/>
</dbReference>